<dbReference type="RefSeq" id="WP_264505564.1">
    <property type="nucleotide sequence ID" value="NZ_JAPDFL010000001.1"/>
</dbReference>
<evidence type="ECO:0000256" key="1">
    <source>
        <dbReference type="SAM" id="Phobius"/>
    </source>
</evidence>
<reference evidence="2 3" key="1">
    <citation type="submission" date="2022-10" db="EMBL/GenBank/DDBJ databases">
        <title>Pararhodobacter sp. nov., isolated from marine algae.</title>
        <authorList>
            <person name="Choi B.J."/>
            <person name="Kim J.M."/>
            <person name="Lee J.K."/>
            <person name="Choi D.G."/>
            <person name="Jeon C.O."/>
        </authorList>
    </citation>
    <scope>NUCLEOTIDE SEQUENCE [LARGE SCALE GENOMIC DNA]</scope>
    <source>
        <strain evidence="2 3">ZQ420</strain>
    </source>
</reference>
<protein>
    <submittedName>
        <fullName evidence="2">DUF6356 family protein</fullName>
    </submittedName>
</protein>
<organism evidence="2 3">
    <name type="scientific">Pararhodobacter zhoushanensis</name>
    <dbReference type="NCBI Taxonomy" id="2479545"/>
    <lineage>
        <taxon>Bacteria</taxon>
        <taxon>Pseudomonadati</taxon>
        <taxon>Pseudomonadota</taxon>
        <taxon>Alphaproteobacteria</taxon>
        <taxon>Rhodobacterales</taxon>
        <taxon>Paracoccaceae</taxon>
        <taxon>Pararhodobacter</taxon>
    </lineage>
</organism>
<dbReference type="EMBL" id="JAPDFL010000001">
    <property type="protein sequence ID" value="MCW1932575.1"/>
    <property type="molecule type" value="Genomic_DNA"/>
</dbReference>
<dbReference type="Pfam" id="PF19883">
    <property type="entry name" value="DUF6356"/>
    <property type="match status" value="1"/>
</dbReference>
<evidence type="ECO:0000313" key="3">
    <source>
        <dbReference type="Proteomes" id="UP001208938"/>
    </source>
</evidence>
<keyword evidence="1" id="KW-1133">Transmembrane helix</keyword>
<keyword evidence="1" id="KW-0812">Transmembrane</keyword>
<dbReference type="InterPro" id="IPR045936">
    <property type="entry name" value="DUF6356"/>
</dbReference>
<feature type="transmembrane region" description="Helical" evidence="1">
    <location>
        <begin position="27"/>
        <end position="48"/>
    </location>
</feature>
<name>A0ABT3GYL0_9RHOB</name>
<accession>A0ABT3GYL0</accession>
<dbReference type="Proteomes" id="UP001208938">
    <property type="component" value="Unassembled WGS sequence"/>
</dbReference>
<evidence type="ECO:0000313" key="2">
    <source>
        <dbReference type="EMBL" id="MCW1932575.1"/>
    </source>
</evidence>
<sequence>MIQRLFLDHPAAVDESYLEHARFASGFSGWLILAGLAAAVHAVLPFACQATASRIIRRLHARIENRGH</sequence>
<keyword evidence="3" id="KW-1185">Reference proteome</keyword>
<gene>
    <name evidence="2" type="ORF">OKW52_09985</name>
</gene>
<proteinExistence type="predicted"/>
<comment type="caution">
    <text evidence="2">The sequence shown here is derived from an EMBL/GenBank/DDBJ whole genome shotgun (WGS) entry which is preliminary data.</text>
</comment>
<keyword evidence="1" id="KW-0472">Membrane</keyword>